<evidence type="ECO:0000313" key="4">
    <source>
        <dbReference type="Proteomes" id="UP000054350"/>
    </source>
</evidence>
<dbReference type="EMBL" id="GG745380">
    <property type="protein sequence ID" value="KNE72450.1"/>
    <property type="molecule type" value="Genomic_DNA"/>
</dbReference>
<organism evidence="3 4">
    <name type="scientific">Allomyces macrogynus (strain ATCC 38327)</name>
    <name type="common">Allomyces javanicus var. macrogynus</name>
    <dbReference type="NCBI Taxonomy" id="578462"/>
    <lineage>
        <taxon>Eukaryota</taxon>
        <taxon>Fungi</taxon>
        <taxon>Fungi incertae sedis</taxon>
        <taxon>Blastocladiomycota</taxon>
        <taxon>Blastocladiomycetes</taxon>
        <taxon>Blastocladiales</taxon>
        <taxon>Blastocladiaceae</taxon>
        <taxon>Allomyces</taxon>
    </lineage>
</organism>
<sequence length="453" mass="46554">MASPSIRISTSTVMAADGTISNNTNNGLNASRTNLAPIRLVQTLPPHEEASETPQLSPASQLPPPLAPSTYPAPAPAAPTPPPPPPPKDTLAHPPRRASNPSTATLPVTAPPPGMPSSSTHASLATLATATEPLVGHAETLPPLPPLPKPDATVDGAPPAPLSGPQDAAAPVDPASDSTARPPSKSPLLTPAPLPAWVPQPLRRFIPARPLHRYLCAGGILVGLVIIALALTVLILYLTFTVPTVNFKTASLPPSSDTSRTPVSVSGTKVTIHWDLVLAVKNPNSFTLDLYDVSFTASPPSAPTEQVASGSVPTVSLAPDGAESTLTFPVEVLADVKSPAQTDFILQVLGACGAPRALLPSSAPAAGSKLSVAYNLRVGVSRLKFLGYHFTHADTAQFECPVRLDNVLNDALGKAVNTVVDTINKVGKVVDDNMGSIQNGVGNVGRLLGGGHL</sequence>
<keyword evidence="4" id="KW-1185">Reference proteome</keyword>
<dbReference type="AlphaFoldDB" id="A0A0L0TCM5"/>
<protein>
    <recommendedName>
        <fullName evidence="5">Late embryogenesis abundant protein LEA-2 subgroup domain-containing protein</fullName>
    </recommendedName>
</protein>
<keyword evidence="2" id="KW-0472">Membrane</keyword>
<dbReference type="STRING" id="578462.A0A0L0TCM5"/>
<evidence type="ECO:0000256" key="2">
    <source>
        <dbReference type="SAM" id="Phobius"/>
    </source>
</evidence>
<gene>
    <name evidence="3" type="ORF">AMAG_16494</name>
</gene>
<feature type="compositionally biased region" description="Pro residues" evidence="1">
    <location>
        <begin position="61"/>
        <end position="88"/>
    </location>
</feature>
<reference evidence="3 4" key="1">
    <citation type="submission" date="2009-11" db="EMBL/GenBank/DDBJ databases">
        <title>Annotation of Allomyces macrogynus ATCC 38327.</title>
        <authorList>
            <consortium name="The Broad Institute Genome Sequencing Platform"/>
            <person name="Russ C."/>
            <person name="Cuomo C."/>
            <person name="Burger G."/>
            <person name="Gray M.W."/>
            <person name="Holland P.W.H."/>
            <person name="King N."/>
            <person name="Lang F.B.F."/>
            <person name="Roger A.J."/>
            <person name="Ruiz-Trillo I."/>
            <person name="Young S.K."/>
            <person name="Zeng Q."/>
            <person name="Gargeya S."/>
            <person name="Fitzgerald M."/>
            <person name="Haas B."/>
            <person name="Abouelleil A."/>
            <person name="Alvarado L."/>
            <person name="Arachchi H.M."/>
            <person name="Berlin A."/>
            <person name="Chapman S.B."/>
            <person name="Gearin G."/>
            <person name="Goldberg J."/>
            <person name="Griggs A."/>
            <person name="Gujja S."/>
            <person name="Hansen M."/>
            <person name="Heiman D."/>
            <person name="Howarth C."/>
            <person name="Larimer J."/>
            <person name="Lui A."/>
            <person name="MacDonald P.J.P."/>
            <person name="McCowen C."/>
            <person name="Montmayeur A."/>
            <person name="Murphy C."/>
            <person name="Neiman D."/>
            <person name="Pearson M."/>
            <person name="Priest M."/>
            <person name="Roberts A."/>
            <person name="Saif S."/>
            <person name="Shea T."/>
            <person name="Sisk P."/>
            <person name="Stolte C."/>
            <person name="Sykes S."/>
            <person name="Wortman J."/>
            <person name="Nusbaum C."/>
            <person name="Birren B."/>
        </authorList>
    </citation>
    <scope>NUCLEOTIDE SEQUENCE [LARGE SCALE GENOMIC DNA]</scope>
    <source>
        <strain evidence="3 4">ATCC 38327</strain>
    </source>
</reference>
<dbReference type="VEuPathDB" id="FungiDB:AMAG_16494"/>
<feature type="region of interest" description="Disordered" evidence="1">
    <location>
        <begin position="137"/>
        <end position="192"/>
    </location>
</feature>
<feature type="region of interest" description="Disordered" evidence="1">
    <location>
        <begin position="39"/>
        <end position="121"/>
    </location>
</feature>
<feature type="transmembrane region" description="Helical" evidence="2">
    <location>
        <begin position="214"/>
        <end position="240"/>
    </location>
</feature>
<feature type="compositionally biased region" description="Low complexity" evidence="1">
    <location>
        <begin position="165"/>
        <end position="180"/>
    </location>
</feature>
<keyword evidence="2" id="KW-0812">Transmembrane</keyword>
<name>A0A0L0TCM5_ALLM3</name>
<evidence type="ECO:0000313" key="3">
    <source>
        <dbReference type="EMBL" id="KNE72450.1"/>
    </source>
</evidence>
<proteinExistence type="predicted"/>
<dbReference type="SUPFAM" id="SSF117070">
    <property type="entry name" value="LEA14-like"/>
    <property type="match status" value="1"/>
</dbReference>
<dbReference type="Proteomes" id="UP000054350">
    <property type="component" value="Unassembled WGS sequence"/>
</dbReference>
<evidence type="ECO:0000256" key="1">
    <source>
        <dbReference type="SAM" id="MobiDB-lite"/>
    </source>
</evidence>
<keyword evidence="2" id="KW-1133">Transmembrane helix</keyword>
<reference evidence="4" key="2">
    <citation type="submission" date="2009-11" db="EMBL/GenBank/DDBJ databases">
        <title>The Genome Sequence of Allomyces macrogynus strain ATCC 38327.</title>
        <authorList>
            <consortium name="The Broad Institute Genome Sequencing Platform"/>
            <person name="Russ C."/>
            <person name="Cuomo C."/>
            <person name="Shea T."/>
            <person name="Young S.K."/>
            <person name="Zeng Q."/>
            <person name="Koehrsen M."/>
            <person name="Haas B."/>
            <person name="Borodovsky M."/>
            <person name="Guigo R."/>
            <person name="Alvarado L."/>
            <person name="Berlin A."/>
            <person name="Borenstein D."/>
            <person name="Chen Z."/>
            <person name="Engels R."/>
            <person name="Freedman E."/>
            <person name="Gellesch M."/>
            <person name="Goldberg J."/>
            <person name="Griggs A."/>
            <person name="Gujja S."/>
            <person name="Heiman D."/>
            <person name="Hepburn T."/>
            <person name="Howarth C."/>
            <person name="Jen D."/>
            <person name="Larson L."/>
            <person name="Lewis B."/>
            <person name="Mehta T."/>
            <person name="Park D."/>
            <person name="Pearson M."/>
            <person name="Roberts A."/>
            <person name="Saif S."/>
            <person name="Shenoy N."/>
            <person name="Sisk P."/>
            <person name="Stolte C."/>
            <person name="Sykes S."/>
            <person name="Walk T."/>
            <person name="White J."/>
            <person name="Yandava C."/>
            <person name="Burger G."/>
            <person name="Gray M.W."/>
            <person name="Holland P.W.H."/>
            <person name="King N."/>
            <person name="Lang F.B.F."/>
            <person name="Roger A.J."/>
            <person name="Ruiz-Trillo I."/>
            <person name="Lander E."/>
            <person name="Nusbaum C."/>
        </authorList>
    </citation>
    <scope>NUCLEOTIDE SEQUENCE [LARGE SCALE GENOMIC DNA]</scope>
    <source>
        <strain evidence="4">ATCC 38327</strain>
    </source>
</reference>
<accession>A0A0L0TCM5</accession>
<dbReference type="OrthoDB" id="5757455at2759"/>
<evidence type="ECO:0008006" key="5">
    <source>
        <dbReference type="Google" id="ProtNLM"/>
    </source>
</evidence>